<keyword evidence="1" id="KW-1133">Transmembrane helix</keyword>
<keyword evidence="3" id="KW-1185">Reference proteome</keyword>
<name>A0A2G9UR03_TELCI</name>
<dbReference type="AlphaFoldDB" id="A0A2G9UR03"/>
<accession>A0A2G9UR03</accession>
<gene>
    <name evidence="2" type="ORF">TELCIR_05375</name>
</gene>
<evidence type="ECO:0000313" key="3">
    <source>
        <dbReference type="Proteomes" id="UP000230423"/>
    </source>
</evidence>
<keyword evidence="1" id="KW-0472">Membrane</keyword>
<reference evidence="2 3" key="1">
    <citation type="submission" date="2015-09" db="EMBL/GenBank/DDBJ databases">
        <title>Draft genome of the parasitic nematode Teladorsagia circumcincta isolate WARC Sus (inbred).</title>
        <authorList>
            <person name="Mitreva M."/>
        </authorList>
    </citation>
    <scope>NUCLEOTIDE SEQUENCE [LARGE SCALE GENOMIC DNA]</scope>
    <source>
        <strain evidence="2 3">S</strain>
    </source>
</reference>
<feature type="transmembrane region" description="Helical" evidence="1">
    <location>
        <begin position="6"/>
        <end position="24"/>
    </location>
</feature>
<dbReference type="Proteomes" id="UP000230423">
    <property type="component" value="Unassembled WGS sequence"/>
</dbReference>
<protein>
    <submittedName>
        <fullName evidence="2">Uncharacterized protein</fullName>
    </submittedName>
</protein>
<keyword evidence="1" id="KW-0812">Transmembrane</keyword>
<evidence type="ECO:0000256" key="1">
    <source>
        <dbReference type="SAM" id="Phobius"/>
    </source>
</evidence>
<proteinExistence type="predicted"/>
<evidence type="ECO:0000313" key="2">
    <source>
        <dbReference type="EMBL" id="PIO72684.1"/>
    </source>
</evidence>
<sequence>MLVSGLYDICYIIGLLLHLPFFLYRRFQHAVS</sequence>
<dbReference type="EMBL" id="KZ345617">
    <property type="protein sequence ID" value="PIO72684.1"/>
    <property type="molecule type" value="Genomic_DNA"/>
</dbReference>
<organism evidence="2 3">
    <name type="scientific">Teladorsagia circumcincta</name>
    <name type="common">Brown stomach worm</name>
    <name type="synonym">Ostertagia circumcincta</name>
    <dbReference type="NCBI Taxonomy" id="45464"/>
    <lineage>
        <taxon>Eukaryota</taxon>
        <taxon>Metazoa</taxon>
        <taxon>Ecdysozoa</taxon>
        <taxon>Nematoda</taxon>
        <taxon>Chromadorea</taxon>
        <taxon>Rhabditida</taxon>
        <taxon>Rhabditina</taxon>
        <taxon>Rhabditomorpha</taxon>
        <taxon>Strongyloidea</taxon>
        <taxon>Trichostrongylidae</taxon>
        <taxon>Teladorsagia</taxon>
    </lineage>
</organism>